<gene>
    <name evidence="2" type="ORF">Acor_53620</name>
</gene>
<dbReference type="InterPro" id="IPR034660">
    <property type="entry name" value="DinB/YfiT-like"/>
</dbReference>
<organism evidence="2 3">
    <name type="scientific">Acrocarpospora corrugata</name>
    <dbReference type="NCBI Taxonomy" id="35763"/>
    <lineage>
        <taxon>Bacteria</taxon>
        <taxon>Bacillati</taxon>
        <taxon>Actinomycetota</taxon>
        <taxon>Actinomycetes</taxon>
        <taxon>Streptosporangiales</taxon>
        <taxon>Streptosporangiaceae</taxon>
        <taxon>Acrocarpospora</taxon>
    </lineage>
</organism>
<evidence type="ECO:0000259" key="1">
    <source>
        <dbReference type="Pfam" id="PF11716"/>
    </source>
</evidence>
<accession>A0A5M3W3I0</accession>
<protein>
    <recommendedName>
        <fullName evidence="1">Mycothiol-dependent maleylpyruvate isomerase metal-binding domain-containing protein</fullName>
    </recommendedName>
</protein>
<dbReference type="EMBL" id="BLAD01000067">
    <property type="protein sequence ID" value="GES03296.1"/>
    <property type="molecule type" value="Genomic_DNA"/>
</dbReference>
<evidence type="ECO:0000313" key="3">
    <source>
        <dbReference type="Proteomes" id="UP000334990"/>
    </source>
</evidence>
<dbReference type="InterPro" id="IPR024344">
    <property type="entry name" value="MDMPI_metal-binding"/>
</dbReference>
<dbReference type="GO" id="GO:0046872">
    <property type="term" value="F:metal ion binding"/>
    <property type="evidence" value="ECO:0007669"/>
    <property type="project" value="InterPro"/>
</dbReference>
<reference evidence="2 3" key="1">
    <citation type="submission" date="2019-10" db="EMBL/GenBank/DDBJ databases">
        <title>Whole genome shotgun sequence of Acrocarpospora corrugata NBRC 13972.</title>
        <authorList>
            <person name="Ichikawa N."/>
            <person name="Kimura A."/>
            <person name="Kitahashi Y."/>
            <person name="Komaki H."/>
            <person name="Oguchi A."/>
        </authorList>
    </citation>
    <scope>NUCLEOTIDE SEQUENCE [LARGE SCALE GENOMIC DNA]</scope>
    <source>
        <strain evidence="2 3">NBRC 13972</strain>
    </source>
</reference>
<name>A0A5M3W3I0_9ACTN</name>
<dbReference type="Gene3D" id="1.20.120.450">
    <property type="entry name" value="dinb family like domain"/>
    <property type="match status" value="1"/>
</dbReference>
<evidence type="ECO:0000313" key="2">
    <source>
        <dbReference type="EMBL" id="GES03296.1"/>
    </source>
</evidence>
<dbReference type="Pfam" id="PF11716">
    <property type="entry name" value="MDMPI_N"/>
    <property type="match status" value="1"/>
</dbReference>
<dbReference type="RefSeq" id="WP_155339473.1">
    <property type="nucleotide sequence ID" value="NZ_BAAABN010000014.1"/>
</dbReference>
<dbReference type="AlphaFoldDB" id="A0A5M3W3I0"/>
<feature type="domain" description="Mycothiol-dependent maleylpyruvate isomerase metal-binding" evidence="1">
    <location>
        <begin position="21"/>
        <end position="106"/>
    </location>
</feature>
<dbReference type="SUPFAM" id="SSF109854">
    <property type="entry name" value="DinB/YfiT-like putative metalloenzymes"/>
    <property type="match status" value="1"/>
</dbReference>
<keyword evidence="3" id="KW-1185">Reference proteome</keyword>
<dbReference type="NCBIfam" id="TIGR03083">
    <property type="entry name" value="maleylpyruvate isomerase family mycothiol-dependent enzyme"/>
    <property type="match status" value="1"/>
</dbReference>
<dbReference type="InterPro" id="IPR017517">
    <property type="entry name" value="Maleyloyr_isom"/>
</dbReference>
<dbReference type="Proteomes" id="UP000334990">
    <property type="component" value="Unassembled WGS sequence"/>
</dbReference>
<sequence length="220" mass="23808">MTSNSLVLDRDHIWKAIDVQRTNVTGLLEDLSADEWRQPSLCAGWTVRDVAAHLTLQQVGPGGAMGMIFKWRGSMDRTIQHAARQRAAALTTEQIIAQIRDTIGSRRHNFGVTYLETLSDILVHSQDIAIPLGRHLDMPADAASVAATRLLSMRWPPPLPSARKLAGFRLVATDTSWSTGDGLEVQAPMSALLLVCCGRLTALPQLSGPGAATLTARLLA</sequence>
<proteinExistence type="predicted"/>
<dbReference type="OrthoDB" id="5178565at2"/>
<comment type="caution">
    <text evidence="2">The sequence shown here is derived from an EMBL/GenBank/DDBJ whole genome shotgun (WGS) entry which is preliminary data.</text>
</comment>